<protein>
    <submittedName>
        <fullName evidence="6">MtN3 and saliva related transmembrane protein</fullName>
    </submittedName>
</protein>
<evidence type="ECO:0000256" key="3">
    <source>
        <dbReference type="ARBA" id="ARBA00022989"/>
    </source>
</evidence>
<evidence type="ECO:0000313" key="6">
    <source>
        <dbReference type="EMBL" id="MBB3066611.1"/>
    </source>
</evidence>
<dbReference type="NCBIfam" id="NF037968">
    <property type="entry name" value="SemiSWEET_2"/>
    <property type="match status" value="1"/>
</dbReference>
<keyword evidence="4 5" id="KW-0472">Membrane</keyword>
<dbReference type="EMBL" id="JACHXA010000009">
    <property type="protein sequence ID" value="MBB3066611.1"/>
    <property type="molecule type" value="Genomic_DNA"/>
</dbReference>
<dbReference type="GO" id="GO:0051119">
    <property type="term" value="F:sugar transmembrane transporter activity"/>
    <property type="evidence" value="ECO:0007669"/>
    <property type="project" value="InterPro"/>
</dbReference>
<evidence type="ECO:0000256" key="5">
    <source>
        <dbReference type="SAM" id="Phobius"/>
    </source>
</evidence>
<evidence type="ECO:0000256" key="4">
    <source>
        <dbReference type="ARBA" id="ARBA00023136"/>
    </source>
</evidence>
<dbReference type="Proteomes" id="UP000581135">
    <property type="component" value="Unassembled WGS sequence"/>
</dbReference>
<dbReference type="GO" id="GO:0016020">
    <property type="term" value="C:membrane"/>
    <property type="evidence" value="ECO:0007669"/>
    <property type="project" value="UniProtKB-SubCell"/>
</dbReference>
<dbReference type="RefSeq" id="WP_183417440.1">
    <property type="nucleotide sequence ID" value="NZ_JACHXA010000009.1"/>
</dbReference>
<dbReference type="AlphaFoldDB" id="A0A839SUY8"/>
<evidence type="ECO:0000256" key="1">
    <source>
        <dbReference type="ARBA" id="ARBA00004141"/>
    </source>
</evidence>
<dbReference type="Pfam" id="PF04193">
    <property type="entry name" value="PQ-loop"/>
    <property type="match status" value="1"/>
</dbReference>
<keyword evidence="3 5" id="KW-1133">Transmembrane helix</keyword>
<accession>A0A839SUY8</accession>
<organism evidence="6 7">
    <name type="scientific">Limibacillus halophilus</name>
    <dbReference type="NCBI Taxonomy" id="1579333"/>
    <lineage>
        <taxon>Bacteria</taxon>
        <taxon>Pseudomonadati</taxon>
        <taxon>Pseudomonadota</taxon>
        <taxon>Alphaproteobacteria</taxon>
        <taxon>Rhodospirillales</taxon>
        <taxon>Rhodovibrionaceae</taxon>
        <taxon>Limibacillus</taxon>
    </lineage>
</organism>
<dbReference type="InterPro" id="IPR047662">
    <property type="entry name" value="SemiSWEET"/>
</dbReference>
<keyword evidence="2 5" id="KW-0812">Transmembrane</keyword>
<feature type="transmembrane region" description="Helical" evidence="5">
    <location>
        <begin position="6"/>
        <end position="24"/>
    </location>
</feature>
<keyword evidence="7" id="KW-1185">Reference proteome</keyword>
<feature type="transmembrane region" description="Helical" evidence="5">
    <location>
        <begin position="62"/>
        <end position="83"/>
    </location>
</feature>
<evidence type="ECO:0000256" key="2">
    <source>
        <dbReference type="ARBA" id="ARBA00022692"/>
    </source>
</evidence>
<name>A0A839SUY8_9PROT</name>
<comment type="caution">
    <text evidence="6">The sequence shown here is derived from an EMBL/GenBank/DDBJ whole genome shotgun (WGS) entry which is preliminary data.</text>
</comment>
<reference evidence="6 7" key="1">
    <citation type="submission" date="2020-08" db="EMBL/GenBank/DDBJ databases">
        <title>Genomic Encyclopedia of Type Strains, Phase III (KMG-III): the genomes of soil and plant-associated and newly described type strains.</title>
        <authorList>
            <person name="Whitman W."/>
        </authorList>
    </citation>
    <scope>NUCLEOTIDE SEQUENCE [LARGE SCALE GENOMIC DNA]</scope>
    <source>
        <strain evidence="6 7">CECT 8803</strain>
    </source>
</reference>
<proteinExistence type="predicted"/>
<gene>
    <name evidence="6" type="ORF">FHR98_002919</name>
</gene>
<dbReference type="Gene3D" id="1.20.1280.290">
    <property type="match status" value="1"/>
</dbReference>
<sequence>MQSFTLIGILAGSCTTLAFLPQAVKAWRSRSTRDLSLSMFLIFVTGVLLWLTYGLMIGDLPIILANSMTLLLAGLILLCKLIYR</sequence>
<evidence type="ECO:0000313" key="7">
    <source>
        <dbReference type="Proteomes" id="UP000581135"/>
    </source>
</evidence>
<feature type="transmembrane region" description="Helical" evidence="5">
    <location>
        <begin position="36"/>
        <end position="56"/>
    </location>
</feature>
<comment type="subcellular location">
    <subcellularLocation>
        <location evidence="1">Membrane</location>
        <topology evidence="1">Multi-pass membrane protein</topology>
    </subcellularLocation>
</comment>
<dbReference type="InterPro" id="IPR006603">
    <property type="entry name" value="PQ-loop_rpt"/>
</dbReference>